<reference evidence="1 2" key="1">
    <citation type="journal article" date="2014" name="Int. J. Syst. Evol. Microbiol.">
        <title>Complete genome sequence of Corynebacterium casei LMG S-19264T (=DSM 44701T), isolated from a smear-ripened cheese.</title>
        <authorList>
            <consortium name="US DOE Joint Genome Institute (JGI-PGF)"/>
            <person name="Walter F."/>
            <person name="Albersmeier A."/>
            <person name="Kalinowski J."/>
            <person name="Ruckert C."/>
        </authorList>
    </citation>
    <scope>NUCLEOTIDE SEQUENCE [LARGE SCALE GENOMIC DNA]</scope>
    <source>
        <strain evidence="1 2">KCTC 12866</strain>
    </source>
</reference>
<dbReference type="Proteomes" id="UP000598271">
    <property type="component" value="Unassembled WGS sequence"/>
</dbReference>
<dbReference type="AlphaFoldDB" id="A0A8J3D355"/>
<keyword evidence="2" id="KW-1185">Reference proteome</keyword>
<comment type="caution">
    <text evidence="1">The sequence shown here is derived from an EMBL/GenBank/DDBJ whole genome shotgun (WGS) entry which is preliminary data.</text>
</comment>
<evidence type="ECO:0000313" key="1">
    <source>
        <dbReference type="EMBL" id="GHB63769.1"/>
    </source>
</evidence>
<evidence type="ECO:0000313" key="2">
    <source>
        <dbReference type="Proteomes" id="UP000598271"/>
    </source>
</evidence>
<name>A0A8J3D355_9BACT</name>
<gene>
    <name evidence="1" type="ORF">GCM10007390_17000</name>
</gene>
<organism evidence="1 2">
    <name type="scientific">Persicitalea jodogahamensis</name>
    <dbReference type="NCBI Taxonomy" id="402147"/>
    <lineage>
        <taxon>Bacteria</taxon>
        <taxon>Pseudomonadati</taxon>
        <taxon>Bacteroidota</taxon>
        <taxon>Cytophagia</taxon>
        <taxon>Cytophagales</taxon>
        <taxon>Spirosomataceae</taxon>
        <taxon>Persicitalea</taxon>
    </lineage>
</organism>
<accession>A0A8J3D355</accession>
<proteinExistence type="predicted"/>
<dbReference type="EMBL" id="BMXF01000001">
    <property type="protein sequence ID" value="GHB63769.1"/>
    <property type="molecule type" value="Genomic_DNA"/>
</dbReference>
<protein>
    <submittedName>
        <fullName evidence="1">Uncharacterized protein</fullName>
    </submittedName>
</protein>
<dbReference type="RefSeq" id="WP_189563877.1">
    <property type="nucleotide sequence ID" value="NZ_BMXF01000001.1"/>
</dbReference>
<sequence>MMLQLMPSGAHWMVYILRPIGSDQPGNAAMVRPHNAANPKIVPVYVNTGSVASYFEY</sequence>